<dbReference type="Proteomes" id="UP000001940">
    <property type="component" value="Chromosome V"/>
</dbReference>
<proteinExistence type="predicted"/>
<feature type="compositionally biased region" description="Low complexity" evidence="1">
    <location>
        <begin position="136"/>
        <end position="145"/>
    </location>
</feature>
<accession>H1UBJ0</accession>
<dbReference type="GeneID" id="179808"/>
<dbReference type="GO" id="GO:0019904">
    <property type="term" value="F:protein domain specific binding"/>
    <property type="evidence" value="ECO:0000353"/>
    <property type="project" value="WormBase"/>
</dbReference>
<evidence type="ECO:0000313" key="3">
    <source>
        <dbReference type="EMBL" id="CCF23437.1"/>
    </source>
</evidence>
<dbReference type="Bgee" id="WBGene00009337">
    <property type="expression patterns" value="Expressed in pharyngeal muscle cell (C elegans) and 3 other cell types or tissues"/>
</dbReference>
<reference evidence="3 4" key="1">
    <citation type="journal article" date="1998" name="Science">
        <title>Genome sequence of the nematode C. elegans: a platform for investigating biology.</title>
        <authorList>
            <consortium name="The C. elegans sequencing consortium"/>
            <person name="Sulson J.E."/>
            <person name="Waterston R."/>
        </authorList>
    </citation>
    <scope>NUCLEOTIDE SEQUENCE [LARGE SCALE GENOMIC DNA]</scope>
    <source>
        <strain evidence="3 4">Bristol N2</strain>
    </source>
</reference>
<dbReference type="ExpressionAtlas" id="H1UBJ0">
    <property type="expression patterns" value="baseline and differential"/>
</dbReference>
<evidence type="ECO:0000259" key="2">
    <source>
        <dbReference type="PROSITE" id="PS50003"/>
    </source>
</evidence>
<dbReference type="AlphaFoldDB" id="H1UBJ0"/>
<feature type="compositionally biased region" description="Polar residues" evidence="1">
    <location>
        <begin position="187"/>
        <end position="200"/>
    </location>
</feature>
<protein>
    <submittedName>
        <fullName evidence="3">PH domain-containing protein</fullName>
    </submittedName>
</protein>
<feature type="compositionally biased region" description="Polar residues" evidence="1">
    <location>
        <begin position="386"/>
        <end position="403"/>
    </location>
</feature>
<dbReference type="InterPro" id="IPR001849">
    <property type="entry name" value="PH_domain"/>
</dbReference>
<feature type="region of interest" description="Disordered" evidence="1">
    <location>
        <begin position="383"/>
        <end position="403"/>
    </location>
</feature>
<name>H1UBJ0_CAEEL</name>
<dbReference type="Gene3D" id="2.30.29.30">
    <property type="entry name" value="Pleckstrin-homology domain (PH domain)/Phosphotyrosine-binding domain (PTB)"/>
    <property type="match status" value="1"/>
</dbReference>
<dbReference type="GO" id="GO:0055120">
    <property type="term" value="C:striated muscle dense body"/>
    <property type="evidence" value="ECO:0000314"/>
    <property type="project" value="WormBase"/>
</dbReference>
<keyword evidence="4" id="KW-1185">Reference proteome</keyword>
<dbReference type="SUPFAM" id="SSF50729">
    <property type="entry name" value="PH domain-like"/>
    <property type="match status" value="1"/>
</dbReference>
<organism evidence="3 4">
    <name type="scientific">Caenorhabditis elegans</name>
    <dbReference type="NCBI Taxonomy" id="6239"/>
    <lineage>
        <taxon>Eukaryota</taxon>
        <taxon>Metazoa</taxon>
        <taxon>Ecdysozoa</taxon>
        <taxon>Nematoda</taxon>
        <taxon>Chromadorea</taxon>
        <taxon>Rhabditida</taxon>
        <taxon>Rhabditina</taxon>
        <taxon>Rhabditomorpha</taxon>
        <taxon>Rhabditoidea</taxon>
        <taxon>Rhabditidae</taxon>
        <taxon>Peloderinae</taxon>
        <taxon>Caenorhabditis</taxon>
    </lineage>
</organism>
<feature type="region of interest" description="Disordered" evidence="1">
    <location>
        <begin position="187"/>
        <end position="224"/>
    </location>
</feature>
<dbReference type="CTD" id="179808"/>
<dbReference type="OrthoDB" id="1594986at2759"/>
<dbReference type="EMBL" id="BX284605">
    <property type="protein sequence ID" value="CCF23437.1"/>
    <property type="molecule type" value="Genomic_DNA"/>
</dbReference>
<dbReference type="PANTHER" id="PTHR45924">
    <property type="entry name" value="FI17866P1"/>
    <property type="match status" value="1"/>
</dbReference>
<dbReference type="HOGENOM" id="CLU_038090_0_0_1"/>
<feature type="region of interest" description="Disordered" evidence="1">
    <location>
        <begin position="119"/>
        <end position="155"/>
    </location>
</feature>
<dbReference type="PANTHER" id="PTHR45924:SF2">
    <property type="entry name" value="FI17866P1"/>
    <property type="match status" value="1"/>
</dbReference>
<dbReference type="WormBase" id="F32F2.1h">
    <property type="protein sequence ID" value="CE46956"/>
    <property type="gene ID" value="WBGene00009337"/>
    <property type="gene designation" value="uig-1"/>
</dbReference>
<dbReference type="AGR" id="WB:WBGene00009337"/>
<evidence type="ECO:0000313" key="5">
    <source>
        <dbReference type="WormBase" id="F32F2.1h"/>
    </source>
</evidence>
<gene>
    <name evidence="3 5" type="primary">uig-1</name>
    <name evidence="3" type="ORF">CELE_F32F2.1</name>
    <name evidence="5" type="ORF">F32F2.1</name>
</gene>
<feature type="domain" description="PH" evidence="2">
    <location>
        <begin position="1"/>
        <end position="71"/>
    </location>
</feature>
<evidence type="ECO:0000313" key="4">
    <source>
        <dbReference type="Proteomes" id="UP000001940"/>
    </source>
</evidence>
<feature type="compositionally biased region" description="Basic and acidic residues" evidence="1">
    <location>
        <begin position="123"/>
        <end position="132"/>
    </location>
</feature>
<dbReference type="PROSITE" id="PS50003">
    <property type="entry name" value="PH_DOMAIN"/>
    <property type="match status" value="1"/>
</dbReference>
<sequence>MLLIVKQRGANYVCKDYIMCSNLMLNEWICPEEPLSFQVLSFDNPRAQYVFMASSMEQKRTWMQELKRMMLDHYSVEIPEKTKQLMLSIDNTRIVPFGRPEFAEVSMKNHKKVPKYLEKRRKSVDAKEESNRRRSLSASRLLGGSKTSISEPIKEEQKCTCHMNGGIYNGANPTTSKSIVHITEPNSAAVMSSRSRYQQARNRRLPPRHNQESRSTSSRRMGEEEIDRTFDQLYEELVSFGDSTKPTVTSNRSQRLRSEAPQSTVTTITVAATPATATLSIAECANTRLRSKSLTRLDEYEAEPISLKPSIERRYSKVDQLKKRSRKYQVNQEPEAADVLRPSVGRFSLTDHEIIIHGEEPYKRSSGRQRTPLTAQQTAELDDYFPSSNSMNSAPQTCSSSATPSLMSIIRQYENA</sequence>
<evidence type="ECO:0000256" key="1">
    <source>
        <dbReference type="SAM" id="MobiDB-lite"/>
    </source>
</evidence>
<dbReference type="InterPro" id="IPR011993">
    <property type="entry name" value="PH-like_dom_sf"/>
</dbReference>
<dbReference type="RefSeq" id="NP_001256493.1">
    <property type="nucleotide sequence ID" value="NM_001269564.4"/>
</dbReference>